<proteinExistence type="predicted"/>
<evidence type="ECO:0000256" key="1">
    <source>
        <dbReference type="PROSITE-ProRule" id="PRU00339"/>
    </source>
</evidence>
<evidence type="ECO:0000313" key="3">
    <source>
        <dbReference type="EMBL" id="ORE89633.1"/>
    </source>
</evidence>
<dbReference type="STRING" id="1317117.ATO7_07120"/>
<evidence type="ECO:0000313" key="4">
    <source>
        <dbReference type="Proteomes" id="UP000192342"/>
    </source>
</evidence>
<dbReference type="InterPro" id="IPR011990">
    <property type="entry name" value="TPR-like_helical_dom_sf"/>
</dbReference>
<dbReference type="InterPro" id="IPR019734">
    <property type="entry name" value="TPR_rpt"/>
</dbReference>
<dbReference type="Gene3D" id="1.25.40.10">
    <property type="entry name" value="Tetratricopeptide repeat domain"/>
    <property type="match status" value="1"/>
</dbReference>
<feature type="chain" id="PRO_5011010039" evidence="2">
    <location>
        <begin position="27"/>
        <end position="138"/>
    </location>
</feature>
<dbReference type="SUPFAM" id="SSF48452">
    <property type="entry name" value="TPR-like"/>
    <property type="match status" value="1"/>
</dbReference>
<reference evidence="3 4" key="1">
    <citation type="submission" date="2013-04" db="EMBL/GenBank/DDBJ databases">
        <title>Oceanococcus atlanticus 22II-S10r2 Genome Sequencing.</title>
        <authorList>
            <person name="Lai Q."/>
            <person name="Li G."/>
            <person name="Shao Z."/>
        </authorList>
    </citation>
    <scope>NUCLEOTIDE SEQUENCE [LARGE SCALE GENOMIC DNA]</scope>
    <source>
        <strain evidence="3 4">22II-S10r2</strain>
    </source>
</reference>
<sequence length="138" mass="15484">MVKRLHLKLRLGLAALLLAWGGGTTAQDALVDELVVGRSLDQAIRALEGELSRNPFDPVTLNNLAVRQADAGNYSEALALLERAHRLAPTHLMIESNLRDLRDWNQGRLPAEPATRRVTRDFDQRWPDVPPLWPAPQR</sequence>
<dbReference type="EMBL" id="AQQV01000001">
    <property type="protein sequence ID" value="ORE89633.1"/>
    <property type="molecule type" value="Genomic_DNA"/>
</dbReference>
<gene>
    <name evidence="3" type="ORF">ATO7_07120</name>
</gene>
<comment type="caution">
    <text evidence="3">The sequence shown here is derived from an EMBL/GenBank/DDBJ whole genome shotgun (WGS) entry which is preliminary data.</text>
</comment>
<accession>A0A1Y1SIY0</accession>
<protein>
    <submittedName>
        <fullName evidence="3">Uncharacterized protein</fullName>
    </submittedName>
</protein>
<feature type="signal peptide" evidence="2">
    <location>
        <begin position="1"/>
        <end position="26"/>
    </location>
</feature>
<name>A0A1Y1SIY0_9GAMM</name>
<dbReference type="PROSITE" id="PS50005">
    <property type="entry name" value="TPR"/>
    <property type="match status" value="1"/>
</dbReference>
<organism evidence="3 4">
    <name type="scientific">Oceanococcus atlanticus</name>
    <dbReference type="NCBI Taxonomy" id="1317117"/>
    <lineage>
        <taxon>Bacteria</taxon>
        <taxon>Pseudomonadati</taxon>
        <taxon>Pseudomonadota</taxon>
        <taxon>Gammaproteobacteria</taxon>
        <taxon>Chromatiales</taxon>
        <taxon>Oceanococcaceae</taxon>
        <taxon>Oceanococcus</taxon>
    </lineage>
</organism>
<keyword evidence="2" id="KW-0732">Signal</keyword>
<feature type="repeat" description="TPR" evidence="1">
    <location>
        <begin position="58"/>
        <end position="91"/>
    </location>
</feature>
<dbReference type="RefSeq" id="WP_083560913.1">
    <property type="nucleotide sequence ID" value="NZ_AQQV01000001.1"/>
</dbReference>
<evidence type="ECO:0000256" key="2">
    <source>
        <dbReference type="SAM" id="SignalP"/>
    </source>
</evidence>
<dbReference type="OrthoDB" id="7064895at2"/>
<keyword evidence="4" id="KW-1185">Reference proteome</keyword>
<dbReference type="AlphaFoldDB" id="A0A1Y1SIY0"/>
<keyword evidence="1" id="KW-0802">TPR repeat</keyword>
<dbReference type="Proteomes" id="UP000192342">
    <property type="component" value="Unassembled WGS sequence"/>
</dbReference>